<dbReference type="EMBL" id="JABSTV010001250">
    <property type="protein sequence ID" value="KAH7957112.1"/>
    <property type="molecule type" value="Genomic_DNA"/>
</dbReference>
<proteinExistence type="predicted"/>
<feature type="domain" description="Nose resistant-to-fluoxetine protein N-terminal" evidence="1">
    <location>
        <begin position="46"/>
        <end position="141"/>
    </location>
</feature>
<keyword evidence="3" id="KW-1185">Reference proteome</keyword>
<protein>
    <recommendedName>
        <fullName evidence="1">Nose resistant-to-fluoxetine protein N-terminal domain-containing protein</fullName>
    </recommendedName>
</protein>
<dbReference type="SMART" id="SM00703">
    <property type="entry name" value="NRF"/>
    <property type="match status" value="1"/>
</dbReference>
<gene>
    <name evidence="2" type="ORF">HPB52_015373</name>
</gene>
<evidence type="ECO:0000313" key="3">
    <source>
        <dbReference type="Proteomes" id="UP000821837"/>
    </source>
</evidence>
<comment type="caution">
    <text evidence="2">The sequence shown here is derived from an EMBL/GenBank/DDBJ whole genome shotgun (WGS) entry which is preliminary data.</text>
</comment>
<dbReference type="InterPro" id="IPR006621">
    <property type="entry name" value="Nose-resist-to-fluoxetine_N"/>
</dbReference>
<name>A0A9D4SX45_RHISA</name>
<evidence type="ECO:0000313" key="2">
    <source>
        <dbReference type="EMBL" id="KAH7957112.1"/>
    </source>
</evidence>
<reference evidence="2" key="2">
    <citation type="submission" date="2021-09" db="EMBL/GenBank/DDBJ databases">
        <authorList>
            <person name="Jia N."/>
            <person name="Wang J."/>
            <person name="Shi W."/>
            <person name="Du L."/>
            <person name="Sun Y."/>
            <person name="Zhan W."/>
            <person name="Jiang J."/>
            <person name="Wang Q."/>
            <person name="Zhang B."/>
            <person name="Ji P."/>
            <person name="Sakyi L.B."/>
            <person name="Cui X."/>
            <person name="Yuan T."/>
            <person name="Jiang B."/>
            <person name="Yang W."/>
            <person name="Lam T.T.-Y."/>
            <person name="Chang Q."/>
            <person name="Ding S."/>
            <person name="Wang X."/>
            <person name="Zhu J."/>
            <person name="Ruan X."/>
            <person name="Zhao L."/>
            <person name="Wei J."/>
            <person name="Que T."/>
            <person name="Du C."/>
            <person name="Cheng J."/>
            <person name="Dai P."/>
            <person name="Han X."/>
            <person name="Huang E."/>
            <person name="Gao Y."/>
            <person name="Liu J."/>
            <person name="Shao H."/>
            <person name="Ye R."/>
            <person name="Li L."/>
            <person name="Wei W."/>
            <person name="Wang X."/>
            <person name="Wang C."/>
            <person name="Huo Q."/>
            <person name="Li W."/>
            <person name="Guo W."/>
            <person name="Chen H."/>
            <person name="Chen S."/>
            <person name="Zhou L."/>
            <person name="Zhou L."/>
            <person name="Ni X."/>
            <person name="Tian J."/>
            <person name="Zhou Y."/>
            <person name="Sheng Y."/>
            <person name="Liu T."/>
            <person name="Pan Y."/>
            <person name="Xia L."/>
            <person name="Li J."/>
            <person name="Zhao F."/>
            <person name="Cao W."/>
        </authorList>
    </citation>
    <scope>NUCLEOTIDE SEQUENCE</scope>
    <source>
        <strain evidence="2">Rsan-2018</strain>
        <tissue evidence="2">Larvae</tissue>
    </source>
</reference>
<accession>A0A9D4SX45</accession>
<evidence type="ECO:0000259" key="1">
    <source>
        <dbReference type="SMART" id="SM00703"/>
    </source>
</evidence>
<sequence>MSPSPNHTIGETEEIDYGQVLRDVVAAGLSKVPRSLVRKFLAADVRLECSTALLRTMRAFQNFEPWALRLIDATGKYPTGFLESSRVDMGAFDECLETVVRDRNGNMLSRGQYCNLLVYVNNATAMQEMISTIADAMHPRVH</sequence>
<dbReference type="Proteomes" id="UP000821837">
    <property type="component" value="Unassembled WGS sequence"/>
</dbReference>
<dbReference type="Pfam" id="PF20146">
    <property type="entry name" value="NRF"/>
    <property type="match status" value="1"/>
</dbReference>
<dbReference type="VEuPathDB" id="VectorBase:RSAN_025926"/>
<reference evidence="2" key="1">
    <citation type="journal article" date="2020" name="Cell">
        <title>Large-Scale Comparative Analyses of Tick Genomes Elucidate Their Genetic Diversity and Vector Capacities.</title>
        <authorList>
            <consortium name="Tick Genome and Microbiome Consortium (TIGMIC)"/>
            <person name="Jia N."/>
            <person name="Wang J."/>
            <person name="Shi W."/>
            <person name="Du L."/>
            <person name="Sun Y."/>
            <person name="Zhan W."/>
            <person name="Jiang J.F."/>
            <person name="Wang Q."/>
            <person name="Zhang B."/>
            <person name="Ji P."/>
            <person name="Bell-Sakyi L."/>
            <person name="Cui X.M."/>
            <person name="Yuan T.T."/>
            <person name="Jiang B.G."/>
            <person name="Yang W.F."/>
            <person name="Lam T.T."/>
            <person name="Chang Q.C."/>
            <person name="Ding S.J."/>
            <person name="Wang X.J."/>
            <person name="Zhu J.G."/>
            <person name="Ruan X.D."/>
            <person name="Zhao L."/>
            <person name="Wei J.T."/>
            <person name="Ye R.Z."/>
            <person name="Que T.C."/>
            <person name="Du C.H."/>
            <person name="Zhou Y.H."/>
            <person name="Cheng J.X."/>
            <person name="Dai P.F."/>
            <person name="Guo W.B."/>
            <person name="Han X.H."/>
            <person name="Huang E.J."/>
            <person name="Li L.F."/>
            <person name="Wei W."/>
            <person name="Gao Y.C."/>
            <person name="Liu J.Z."/>
            <person name="Shao H.Z."/>
            <person name="Wang X."/>
            <person name="Wang C.C."/>
            <person name="Yang T.C."/>
            <person name="Huo Q.B."/>
            <person name="Li W."/>
            <person name="Chen H.Y."/>
            <person name="Chen S.E."/>
            <person name="Zhou L.G."/>
            <person name="Ni X.B."/>
            <person name="Tian J.H."/>
            <person name="Sheng Y."/>
            <person name="Liu T."/>
            <person name="Pan Y.S."/>
            <person name="Xia L.Y."/>
            <person name="Li J."/>
            <person name="Zhao F."/>
            <person name="Cao W.C."/>
        </authorList>
    </citation>
    <scope>NUCLEOTIDE SEQUENCE</scope>
    <source>
        <strain evidence="2">Rsan-2018</strain>
    </source>
</reference>
<dbReference type="AlphaFoldDB" id="A0A9D4SX45"/>
<organism evidence="2 3">
    <name type="scientific">Rhipicephalus sanguineus</name>
    <name type="common">Brown dog tick</name>
    <name type="synonym">Ixodes sanguineus</name>
    <dbReference type="NCBI Taxonomy" id="34632"/>
    <lineage>
        <taxon>Eukaryota</taxon>
        <taxon>Metazoa</taxon>
        <taxon>Ecdysozoa</taxon>
        <taxon>Arthropoda</taxon>
        <taxon>Chelicerata</taxon>
        <taxon>Arachnida</taxon>
        <taxon>Acari</taxon>
        <taxon>Parasitiformes</taxon>
        <taxon>Ixodida</taxon>
        <taxon>Ixodoidea</taxon>
        <taxon>Ixodidae</taxon>
        <taxon>Rhipicephalinae</taxon>
        <taxon>Rhipicephalus</taxon>
        <taxon>Rhipicephalus</taxon>
    </lineage>
</organism>